<reference evidence="3" key="1">
    <citation type="submission" date="2025-08" db="UniProtKB">
        <authorList>
            <consortium name="RefSeq"/>
        </authorList>
    </citation>
    <scope>IDENTIFICATION</scope>
    <source>
        <tissue evidence="3">Gonads</tissue>
    </source>
</reference>
<feature type="region of interest" description="Disordered" evidence="1">
    <location>
        <begin position="83"/>
        <end position="103"/>
    </location>
</feature>
<organism evidence="2 3">
    <name type="scientific">Sitophilus oryzae</name>
    <name type="common">Rice weevil</name>
    <name type="synonym">Curculio oryzae</name>
    <dbReference type="NCBI Taxonomy" id="7048"/>
    <lineage>
        <taxon>Eukaryota</taxon>
        <taxon>Metazoa</taxon>
        <taxon>Ecdysozoa</taxon>
        <taxon>Arthropoda</taxon>
        <taxon>Hexapoda</taxon>
        <taxon>Insecta</taxon>
        <taxon>Pterygota</taxon>
        <taxon>Neoptera</taxon>
        <taxon>Endopterygota</taxon>
        <taxon>Coleoptera</taxon>
        <taxon>Polyphaga</taxon>
        <taxon>Cucujiformia</taxon>
        <taxon>Curculionidae</taxon>
        <taxon>Dryophthorinae</taxon>
        <taxon>Sitophilus</taxon>
    </lineage>
</organism>
<gene>
    <name evidence="3" type="primary">LOC115880263</name>
</gene>
<feature type="compositionally biased region" description="Polar residues" evidence="1">
    <location>
        <begin position="86"/>
        <end position="98"/>
    </location>
</feature>
<dbReference type="Proteomes" id="UP000504635">
    <property type="component" value="Unplaced"/>
</dbReference>
<dbReference type="RefSeq" id="XP_030753302.1">
    <property type="nucleotide sequence ID" value="XM_030897442.1"/>
</dbReference>
<name>A0A6J2XPK5_SITOR</name>
<proteinExistence type="predicted"/>
<evidence type="ECO:0000256" key="1">
    <source>
        <dbReference type="SAM" id="MobiDB-lite"/>
    </source>
</evidence>
<dbReference type="InParanoid" id="A0A6J2XPK5"/>
<protein>
    <submittedName>
        <fullName evidence="3">Uncharacterized protein LOC115880263 isoform X1</fullName>
    </submittedName>
</protein>
<keyword evidence="2" id="KW-1185">Reference proteome</keyword>
<evidence type="ECO:0000313" key="3">
    <source>
        <dbReference type="RefSeq" id="XP_030753302.1"/>
    </source>
</evidence>
<dbReference type="KEGG" id="soy:115880263"/>
<sequence>MFAGMSQSRLKKFAVPTLFMSDNSMMEVEATIPAVPVTSEAVSESTSPDVIAIPSTSKEVTSEAVSESTSPDVIAIPLTSKEVTSEDFSQQTPTSLSADSPRKHGLRLQIRSLKRKLEFHPEYSFIFL</sequence>
<dbReference type="AlphaFoldDB" id="A0A6J2XPK5"/>
<accession>A0A6J2XPK5</accession>
<evidence type="ECO:0000313" key="2">
    <source>
        <dbReference type="Proteomes" id="UP000504635"/>
    </source>
</evidence>
<dbReference type="GeneID" id="115880263"/>